<comment type="caution">
    <text evidence="2">The sequence shown here is derived from an EMBL/GenBank/DDBJ whole genome shotgun (WGS) entry which is preliminary data.</text>
</comment>
<evidence type="ECO:0000313" key="2">
    <source>
        <dbReference type="EMBL" id="OIQ64934.1"/>
    </source>
</evidence>
<protein>
    <submittedName>
        <fullName evidence="2">Uncharacterized protein</fullName>
    </submittedName>
</protein>
<dbReference type="EMBL" id="MLJW01007722">
    <property type="protein sequence ID" value="OIQ64934.1"/>
    <property type="molecule type" value="Genomic_DNA"/>
</dbReference>
<organism evidence="2">
    <name type="scientific">mine drainage metagenome</name>
    <dbReference type="NCBI Taxonomy" id="410659"/>
    <lineage>
        <taxon>unclassified sequences</taxon>
        <taxon>metagenomes</taxon>
        <taxon>ecological metagenomes</taxon>
    </lineage>
</organism>
<reference evidence="2" key="1">
    <citation type="submission" date="2016-10" db="EMBL/GenBank/DDBJ databases">
        <title>Sequence of Gallionella enrichment culture.</title>
        <authorList>
            <person name="Poehlein A."/>
            <person name="Muehling M."/>
            <person name="Daniel R."/>
        </authorList>
    </citation>
    <scope>NUCLEOTIDE SEQUENCE</scope>
</reference>
<feature type="region of interest" description="Disordered" evidence="1">
    <location>
        <begin position="242"/>
        <end position="262"/>
    </location>
</feature>
<accession>A0A1J5P1F7</accession>
<name>A0A1J5P1F7_9ZZZZ</name>
<sequence>MKATQPSQSPAVEDASPVVEVESWTNGSYSRNYRLKWHRDVPEGTKLYATPQRCAVDIPEWMHPRTADLVLRFSSALAKKLGAAQRKYGYGDGWAENDWMDECREQLLEHVRKGDPRDVAAYCAFLWHHGERTDLPMHKHVDIGTLALSTDVAARQLAQLDGGIPGAEVVAYAMPGECRIEKVTNRDGRASWAVRRRSAVLNKQGEFEYEPLPSNRDDAFLQRCRFDSALEAANACREALQEDGGCAGQDPGRGDSGLGTPE</sequence>
<gene>
    <name evidence="2" type="ORF">GALL_535120</name>
</gene>
<dbReference type="AlphaFoldDB" id="A0A1J5P1F7"/>
<proteinExistence type="predicted"/>
<evidence type="ECO:0000256" key="1">
    <source>
        <dbReference type="SAM" id="MobiDB-lite"/>
    </source>
</evidence>